<protein>
    <recommendedName>
        <fullName evidence="2">Antistasin-like domain-containing protein</fullName>
    </recommendedName>
</protein>
<proteinExistence type="predicted"/>
<dbReference type="AlphaFoldDB" id="A0AAN7SJJ9"/>
<feature type="signal peptide" evidence="1">
    <location>
        <begin position="1"/>
        <end position="25"/>
    </location>
</feature>
<organism evidence="3 4">
    <name type="scientific">Aquatica leii</name>
    <dbReference type="NCBI Taxonomy" id="1421715"/>
    <lineage>
        <taxon>Eukaryota</taxon>
        <taxon>Metazoa</taxon>
        <taxon>Ecdysozoa</taxon>
        <taxon>Arthropoda</taxon>
        <taxon>Hexapoda</taxon>
        <taxon>Insecta</taxon>
        <taxon>Pterygota</taxon>
        <taxon>Neoptera</taxon>
        <taxon>Endopterygota</taxon>
        <taxon>Coleoptera</taxon>
        <taxon>Polyphaga</taxon>
        <taxon>Elateriformia</taxon>
        <taxon>Elateroidea</taxon>
        <taxon>Lampyridae</taxon>
        <taxon>Luciolinae</taxon>
        <taxon>Aquatica</taxon>
    </lineage>
</organism>
<evidence type="ECO:0000313" key="3">
    <source>
        <dbReference type="EMBL" id="KAK4885137.1"/>
    </source>
</evidence>
<reference evidence="4" key="1">
    <citation type="submission" date="2023-01" db="EMBL/GenBank/DDBJ databases">
        <title>Key to firefly adult light organ development and bioluminescence: homeobox transcription factors regulate luciferase expression and transportation to peroxisome.</title>
        <authorList>
            <person name="Fu X."/>
        </authorList>
    </citation>
    <scope>NUCLEOTIDE SEQUENCE [LARGE SCALE GENOMIC DNA]</scope>
</reference>
<dbReference type="EMBL" id="JARPUR010000001">
    <property type="protein sequence ID" value="KAK4885137.1"/>
    <property type="molecule type" value="Genomic_DNA"/>
</dbReference>
<dbReference type="GO" id="GO:0004867">
    <property type="term" value="F:serine-type endopeptidase inhibitor activity"/>
    <property type="evidence" value="ECO:0007669"/>
    <property type="project" value="InterPro"/>
</dbReference>
<comment type="caution">
    <text evidence="3">The sequence shown here is derived from an EMBL/GenBank/DDBJ whole genome shotgun (WGS) entry which is preliminary data.</text>
</comment>
<evidence type="ECO:0000259" key="2">
    <source>
        <dbReference type="PROSITE" id="PS51252"/>
    </source>
</evidence>
<accession>A0AAN7SJJ9</accession>
<feature type="domain" description="Antistasin-like" evidence="2">
    <location>
        <begin position="120"/>
        <end position="147"/>
    </location>
</feature>
<name>A0AAN7SJJ9_9COLE</name>
<keyword evidence="1" id="KW-0732">Signal</keyword>
<evidence type="ECO:0000313" key="4">
    <source>
        <dbReference type="Proteomes" id="UP001353858"/>
    </source>
</evidence>
<dbReference type="Pfam" id="PF02822">
    <property type="entry name" value="Antistasin"/>
    <property type="match status" value="2"/>
</dbReference>
<feature type="domain" description="Antistasin-like" evidence="2">
    <location>
        <begin position="67"/>
        <end position="93"/>
    </location>
</feature>
<dbReference type="SUPFAM" id="SSF57262">
    <property type="entry name" value="Leech antihemostatic proteins"/>
    <property type="match status" value="1"/>
</dbReference>
<feature type="chain" id="PRO_5042905241" description="Antistasin-like domain-containing protein" evidence="1">
    <location>
        <begin position="26"/>
        <end position="150"/>
    </location>
</feature>
<dbReference type="PROSITE" id="PS51252">
    <property type="entry name" value="ANTISTASIN"/>
    <property type="match status" value="2"/>
</dbReference>
<gene>
    <name evidence="3" type="ORF">RN001_001408</name>
</gene>
<dbReference type="Gene3D" id="2.10.22.10">
    <property type="entry name" value="Antistasin, domain 1"/>
    <property type="match status" value="2"/>
</dbReference>
<evidence type="ECO:0000256" key="1">
    <source>
        <dbReference type="SAM" id="SignalP"/>
    </source>
</evidence>
<dbReference type="InterPro" id="IPR011061">
    <property type="entry name" value="Hirudin/antistatin"/>
</dbReference>
<dbReference type="Proteomes" id="UP001353858">
    <property type="component" value="Unassembled WGS sequence"/>
</dbReference>
<sequence length="150" mass="16528">MLSVSKLQITALCFIFMQYNSNVEASKRGCCPIVKCMPCSCGYVIDENGCQTCECVVPNKEECKLPCPEVSCPTIKCAYGLAVDKCNCTICQCKTVCNQIVCEDQFYCEIIGTKPTCVSCPVYDCPNETYCPNGYQKDERGCLTCLCAEC</sequence>
<dbReference type="InterPro" id="IPR004094">
    <property type="entry name" value="Antistasin-like"/>
</dbReference>
<keyword evidence="4" id="KW-1185">Reference proteome</keyword>